<dbReference type="InterPro" id="IPR027256">
    <property type="entry name" value="P-typ_ATPase_IB"/>
</dbReference>
<keyword evidence="12" id="KW-0186">Copper</keyword>
<evidence type="ECO:0000256" key="4">
    <source>
        <dbReference type="ARBA" id="ARBA00022448"/>
    </source>
</evidence>
<dbReference type="Proteomes" id="UP000027093">
    <property type="component" value="Chromosome"/>
</dbReference>
<dbReference type="Pfam" id="PF00122">
    <property type="entry name" value="E1-E2_ATPase"/>
    <property type="match status" value="1"/>
</dbReference>
<evidence type="ECO:0000256" key="10">
    <source>
        <dbReference type="ARBA" id="ARBA00022967"/>
    </source>
</evidence>
<dbReference type="GO" id="GO:0016887">
    <property type="term" value="F:ATP hydrolysis activity"/>
    <property type="evidence" value="ECO:0007669"/>
    <property type="project" value="InterPro"/>
</dbReference>
<evidence type="ECO:0000256" key="7">
    <source>
        <dbReference type="ARBA" id="ARBA00022741"/>
    </source>
</evidence>
<dbReference type="InterPro" id="IPR059000">
    <property type="entry name" value="ATPase_P-type_domA"/>
</dbReference>
<feature type="transmembrane region" description="Helical" evidence="15">
    <location>
        <begin position="289"/>
        <end position="308"/>
    </location>
</feature>
<dbReference type="SUPFAM" id="SSF56784">
    <property type="entry name" value="HAD-like"/>
    <property type="match status" value="1"/>
</dbReference>
<feature type="transmembrane region" description="Helical" evidence="15">
    <location>
        <begin position="132"/>
        <end position="150"/>
    </location>
</feature>
<keyword evidence="6" id="KW-0479">Metal-binding</keyword>
<reference evidence="17 18" key="1">
    <citation type="journal article" date="2014" name="Int. J. Syst. Evol. Microbiol.">
        <title>Nitrososphaera viennensis gen. nov., sp. nov., an aerobic and mesophilic, ammonia-oxidizing archaeon from soil and a member of the archaeal phylum Thaumarchaeota.</title>
        <authorList>
            <person name="Stieglmeier M."/>
            <person name="Klingl A."/>
            <person name="Alves R.J."/>
            <person name="Rittmann S.K."/>
            <person name="Melcher M."/>
            <person name="Leisch N."/>
            <person name="Schleper C."/>
        </authorList>
    </citation>
    <scope>NUCLEOTIDE SEQUENCE [LARGE SCALE GENOMIC DNA]</scope>
    <source>
        <strain evidence="17">EN76</strain>
    </source>
</reference>
<keyword evidence="9" id="KW-0067">ATP-binding</keyword>
<dbReference type="KEGG" id="nvn:NVIE_012900"/>
<keyword evidence="8" id="KW-0187">Copper transport</keyword>
<dbReference type="PRINTS" id="PR00119">
    <property type="entry name" value="CATATPASE"/>
</dbReference>
<feature type="transmembrane region" description="Helical" evidence="15">
    <location>
        <begin position="105"/>
        <end position="126"/>
    </location>
</feature>
<evidence type="ECO:0000256" key="11">
    <source>
        <dbReference type="ARBA" id="ARBA00022989"/>
    </source>
</evidence>
<dbReference type="GO" id="GO:0055070">
    <property type="term" value="P:copper ion homeostasis"/>
    <property type="evidence" value="ECO:0007669"/>
    <property type="project" value="TreeGrafter"/>
</dbReference>
<comment type="subcellular location">
    <subcellularLocation>
        <location evidence="1">Endomembrane system</location>
        <topology evidence="1">Multi-pass membrane protein</topology>
    </subcellularLocation>
</comment>
<evidence type="ECO:0000256" key="2">
    <source>
        <dbReference type="ARBA" id="ARBA00006024"/>
    </source>
</evidence>
<keyword evidence="11 15" id="KW-1133">Transmembrane helix</keyword>
<keyword evidence="7" id="KW-0547">Nucleotide-binding</keyword>
<dbReference type="SFLD" id="SFLDS00003">
    <property type="entry name" value="Haloacid_Dehalogenase"/>
    <property type="match status" value="1"/>
</dbReference>
<dbReference type="PRINTS" id="PR00943">
    <property type="entry name" value="CUATPASE"/>
</dbReference>
<dbReference type="STRING" id="926571.NVIE_012900"/>
<accession>A0A060HJT0</accession>
<feature type="transmembrane region" description="Helical" evidence="15">
    <location>
        <begin position="67"/>
        <end position="85"/>
    </location>
</feature>
<dbReference type="FunFam" id="3.40.50.1000:FF:000144">
    <property type="entry name" value="copper-transporting ATPase 1 isoform X2"/>
    <property type="match status" value="1"/>
</dbReference>
<dbReference type="CDD" id="cd02094">
    <property type="entry name" value="P-type_ATPase_Cu-like"/>
    <property type="match status" value="1"/>
</dbReference>
<feature type="domain" description="P-type ATPase A" evidence="16">
    <location>
        <begin position="168"/>
        <end position="270"/>
    </location>
</feature>
<dbReference type="InterPro" id="IPR001757">
    <property type="entry name" value="P_typ_ATPase"/>
</dbReference>
<evidence type="ECO:0000313" key="18">
    <source>
        <dbReference type="Proteomes" id="UP000027093"/>
    </source>
</evidence>
<protein>
    <recommendedName>
        <fullName evidence="3">P-type Cu(+) transporter</fullName>
        <ecNumber evidence="3">7.2.2.8</ecNumber>
    </recommendedName>
</protein>
<keyword evidence="14 15" id="KW-0472">Membrane</keyword>
<keyword evidence="10" id="KW-1278">Translocase</keyword>
<comment type="similarity">
    <text evidence="2">Belongs to the cation transport ATPase (P-type) (TC 3.A.3) family. Type IB subfamily.</text>
</comment>
<evidence type="ECO:0000256" key="6">
    <source>
        <dbReference type="ARBA" id="ARBA00022723"/>
    </source>
</evidence>
<dbReference type="InterPro" id="IPR023298">
    <property type="entry name" value="ATPase_P-typ_TM_dom_sf"/>
</dbReference>
<dbReference type="InterPro" id="IPR044492">
    <property type="entry name" value="P_typ_ATPase_HD_dom"/>
</dbReference>
<dbReference type="GO" id="GO:0005507">
    <property type="term" value="F:copper ion binding"/>
    <property type="evidence" value="ECO:0007669"/>
    <property type="project" value="TreeGrafter"/>
</dbReference>
<evidence type="ECO:0000313" key="17">
    <source>
        <dbReference type="EMBL" id="AIC15525.1"/>
    </source>
</evidence>
<dbReference type="EMBL" id="CP007536">
    <property type="protein sequence ID" value="AIC15525.1"/>
    <property type="molecule type" value="Genomic_DNA"/>
</dbReference>
<evidence type="ECO:0000256" key="3">
    <source>
        <dbReference type="ARBA" id="ARBA00012517"/>
    </source>
</evidence>
<dbReference type="GO" id="GO:0043682">
    <property type="term" value="F:P-type divalent copper transporter activity"/>
    <property type="evidence" value="ECO:0007669"/>
    <property type="project" value="TreeGrafter"/>
</dbReference>
<dbReference type="GO" id="GO:0012505">
    <property type="term" value="C:endomembrane system"/>
    <property type="evidence" value="ECO:0007669"/>
    <property type="project" value="UniProtKB-SubCell"/>
</dbReference>
<dbReference type="InterPro" id="IPR008250">
    <property type="entry name" value="ATPase_P-typ_transduc_dom_A_sf"/>
</dbReference>
<dbReference type="PANTHER" id="PTHR43520:SF8">
    <property type="entry name" value="P-TYPE CU(+) TRANSPORTER"/>
    <property type="match status" value="1"/>
</dbReference>
<dbReference type="Gene3D" id="3.40.50.1000">
    <property type="entry name" value="HAD superfamily/HAD-like"/>
    <property type="match status" value="1"/>
</dbReference>
<dbReference type="InterPro" id="IPR036412">
    <property type="entry name" value="HAD-like_sf"/>
</dbReference>
<evidence type="ECO:0000256" key="12">
    <source>
        <dbReference type="ARBA" id="ARBA00023008"/>
    </source>
</evidence>
<keyword evidence="4" id="KW-0813">Transport</keyword>
<feature type="transmembrane region" description="Helical" evidence="15">
    <location>
        <begin position="662"/>
        <end position="684"/>
    </location>
</feature>
<name>A0A060HJT0_9ARCH</name>
<evidence type="ECO:0000256" key="1">
    <source>
        <dbReference type="ARBA" id="ARBA00004127"/>
    </source>
</evidence>
<dbReference type="NCBIfam" id="TIGR01494">
    <property type="entry name" value="ATPase_P-type"/>
    <property type="match status" value="1"/>
</dbReference>
<dbReference type="FunFam" id="2.70.150.10:FF:000002">
    <property type="entry name" value="Copper-transporting ATPase 1, putative"/>
    <property type="match status" value="1"/>
</dbReference>
<dbReference type="Gene3D" id="3.40.1110.10">
    <property type="entry name" value="Calcium-transporting ATPase, cytoplasmic domain N"/>
    <property type="match status" value="1"/>
</dbReference>
<gene>
    <name evidence="17" type="primary">copA2</name>
    <name evidence="17" type="ORF">NVIE_012900</name>
</gene>
<dbReference type="InterPro" id="IPR023299">
    <property type="entry name" value="ATPase_P-typ_cyto_dom_N"/>
</dbReference>
<feature type="transmembrane region" description="Helical" evidence="15">
    <location>
        <begin position="43"/>
        <end position="61"/>
    </location>
</feature>
<evidence type="ECO:0000256" key="15">
    <source>
        <dbReference type="SAM" id="Phobius"/>
    </source>
</evidence>
<dbReference type="SFLD" id="SFLDG00002">
    <property type="entry name" value="C1.7:_P-type_atpase_like"/>
    <property type="match status" value="1"/>
</dbReference>
<dbReference type="InterPro" id="IPR023214">
    <property type="entry name" value="HAD_sf"/>
</dbReference>
<dbReference type="NCBIfam" id="TIGR01525">
    <property type="entry name" value="ATPase-IB_hvy"/>
    <property type="match status" value="1"/>
</dbReference>
<keyword evidence="18" id="KW-1185">Reference proteome</keyword>
<dbReference type="PROSITE" id="PS00154">
    <property type="entry name" value="ATPASE_E1_E2"/>
    <property type="match status" value="1"/>
</dbReference>
<evidence type="ECO:0000256" key="8">
    <source>
        <dbReference type="ARBA" id="ARBA00022796"/>
    </source>
</evidence>
<dbReference type="EC" id="7.2.2.8" evidence="3"/>
<dbReference type="NCBIfam" id="TIGR01511">
    <property type="entry name" value="ATPase-IB1_Cu"/>
    <property type="match status" value="1"/>
</dbReference>
<evidence type="ECO:0000256" key="5">
    <source>
        <dbReference type="ARBA" id="ARBA00022692"/>
    </source>
</evidence>
<dbReference type="SUPFAM" id="SSF81653">
    <property type="entry name" value="Calcium ATPase, transduction domain A"/>
    <property type="match status" value="1"/>
</dbReference>
<dbReference type="Gene3D" id="2.70.150.10">
    <property type="entry name" value="Calcium-transporting ATPase, cytoplasmic transduction domain A"/>
    <property type="match status" value="1"/>
</dbReference>
<evidence type="ECO:0000256" key="14">
    <source>
        <dbReference type="ARBA" id="ARBA00023136"/>
    </source>
</evidence>
<dbReference type="GO" id="GO:0016020">
    <property type="term" value="C:membrane"/>
    <property type="evidence" value="ECO:0007669"/>
    <property type="project" value="InterPro"/>
</dbReference>
<dbReference type="GO" id="GO:0140581">
    <property type="term" value="F:P-type monovalent copper transporter activity"/>
    <property type="evidence" value="ECO:0007669"/>
    <property type="project" value="UniProtKB-EC"/>
</dbReference>
<dbReference type="AlphaFoldDB" id="A0A060HJT0"/>
<proteinExistence type="inferred from homology"/>
<dbReference type="Pfam" id="PF00702">
    <property type="entry name" value="Hydrolase"/>
    <property type="match status" value="1"/>
</dbReference>
<dbReference type="SFLD" id="SFLDF00027">
    <property type="entry name" value="p-type_atpase"/>
    <property type="match status" value="1"/>
</dbReference>
<feature type="transmembrane region" description="Helical" evidence="15">
    <location>
        <begin position="633"/>
        <end position="656"/>
    </location>
</feature>
<sequence>MFVEEKPGAIRHTVDGREYFFCSTQCLNEFTAPEKELKKLKTITGVSIALTIPITVLTYLMILPKEINSYVLLALAIPVQFWAGWRFYKGTRDAIKARASNMDTLIAVGTTAAFLYSTLVTVMPGLFPFEGVYFETAAIIITLILIGRLLETRTKEKASNAVRKLLDLQPRMARVLRDGGKREEEVPVEQVQEGDLFLVRPGERIPTDGTVTEGSSSVDESAVTGESIPVDKSAGAQVIGATINKSGLLKARATKVGQDTVLSQIIALVQEARTGKAPMQRMADQIAKYFVPAVIAVAVASALAWYFIGGIGLTFSLLAFVSVIIIACPCALGIATPAALMMGTGKGAENGILFKGGEYLEIARKVRTVVFDKTGTLTKGQPEVTDVMALSETMGGQQELLRLAAIAESGSEHTLGQSVVRKAKEQGLVVASPESFEVVSGHGLKAGYAGHAIIIGNRKMMADNGVAVPDKVSATMSRLETEGKTATLVSVDGRLAGIVAMADTVKEHAREAIDSLKEMGIQVIMLTGDNERTAKAIASSLGIDRVIAQVLPQEKEQVIARLKSEGKGAVAMVGDGINDAPALARADLGIAIGSGTDVAKETGGIILIKNDLRDVVAALELGRKTVSKIKQNLFWAFAYNTGLIPIAAGALVPAFGAQVYEWLPLLAGGAMAMSSVSVVANSLLLGRYRPRFAAAGRPEKEQMRTEKELKQPYYHYTEAT</sequence>
<organism evidence="17 18">
    <name type="scientific">Nitrososphaera viennensis EN76</name>
    <dbReference type="NCBI Taxonomy" id="926571"/>
    <lineage>
        <taxon>Archaea</taxon>
        <taxon>Nitrososphaerota</taxon>
        <taxon>Nitrososphaeria</taxon>
        <taxon>Nitrososphaerales</taxon>
        <taxon>Nitrososphaeraceae</taxon>
        <taxon>Nitrososphaera</taxon>
    </lineage>
</organism>
<feature type="transmembrane region" description="Helical" evidence="15">
    <location>
        <begin position="314"/>
        <end position="336"/>
    </location>
</feature>
<evidence type="ECO:0000256" key="9">
    <source>
        <dbReference type="ARBA" id="ARBA00022840"/>
    </source>
</evidence>
<dbReference type="InterPro" id="IPR018303">
    <property type="entry name" value="ATPase_P-typ_P_site"/>
</dbReference>
<keyword evidence="5 15" id="KW-0812">Transmembrane</keyword>
<dbReference type="SUPFAM" id="SSF81665">
    <property type="entry name" value="Calcium ATPase, transmembrane domain M"/>
    <property type="match status" value="1"/>
</dbReference>
<keyword evidence="17" id="KW-0378">Hydrolase</keyword>
<keyword evidence="13" id="KW-0406">Ion transport</keyword>
<dbReference type="GO" id="GO:0005524">
    <property type="term" value="F:ATP binding"/>
    <property type="evidence" value="ECO:0007669"/>
    <property type="project" value="UniProtKB-KW"/>
</dbReference>
<evidence type="ECO:0000259" key="16">
    <source>
        <dbReference type="Pfam" id="PF00122"/>
    </source>
</evidence>
<evidence type="ECO:0000256" key="13">
    <source>
        <dbReference type="ARBA" id="ARBA00023065"/>
    </source>
</evidence>
<dbReference type="HOGENOM" id="CLU_001771_11_2_2"/>
<dbReference type="PANTHER" id="PTHR43520">
    <property type="entry name" value="ATP7, ISOFORM B"/>
    <property type="match status" value="1"/>
</dbReference>